<keyword evidence="2" id="KW-1185">Reference proteome</keyword>
<gene>
    <name evidence="1" type="ORF">X777_07058</name>
</gene>
<dbReference type="Proteomes" id="UP000053097">
    <property type="component" value="Unassembled WGS sequence"/>
</dbReference>
<evidence type="ECO:0008006" key="3">
    <source>
        <dbReference type="Google" id="ProtNLM"/>
    </source>
</evidence>
<protein>
    <recommendedName>
        <fullName evidence="3">PiggyBac transposable element-derived protein domain-containing protein</fullName>
    </recommendedName>
</protein>
<accession>A0A026W9A6</accession>
<reference evidence="1 2" key="1">
    <citation type="journal article" date="2014" name="Curr. Biol.">
        <title>The genome of the clonal raider ant Cerapachys biroi.</title>
        <authorList>
            <person name="Oxley P.R."/>
            <person name="Ji L."/>
            <person name="Fetter-Pruneda I."/>
            <person name="McKenzie S.K."/>
            <person name="Li C."/>
            <person name="Hu H."/>
            <person name="Zhang G."/>
            <person name="Kronauer D.J."/>
        </authorList>
    </citation>
    <scope>NUCLEOTIDE SEQUENCE [LARGE SCALE GENOMIC DNA]</scope>
</reference>
<evidence type="ECO:0000313" key="1">
    <source>
        <dbReference type="EMBL" id="EZA52677.1"/>
    </source>
</evidence>
<proteinExistence type="predicted"/>
<evidence type="ECO:0000313" key="2">
    <source>
        <dbReference type="Proteomes" id="UP000053097"/>
    </source>
</evidence>
<sequence length="79" mass="9537">MILWTDEATFTRRGIFNSHNSHVWAHNNPHTTRQRNFQQQTAGAYSTSGNKKKFLYRICLYIYIYFDLRHFCHSSFVMM</sequence>
<dbReference type="EMBL" id="KK107321">
    <property type="protein sequence ID" value="EZA52677.1"/>
    <property type="molecule type" value="Genomic_DNA"/>
</dbReference>
<dbReference type="PANTHER" id="PTHR47326">
    <property type="entry name" value="TRANSPOSABLE ELEMENT TC3 TRANSPOSASE-LIKE PROTEIN"/>
    <property type="match status" value="1"/>
</dbReference>
<name>A0A026W9A6_OOCBI</name>
<dbReference type="PANTHER" id="PTHR47326:SF1">
    <property type="entry name" value="HTH PSQ-TYPE DOMAIN-CONTAINING PROTEIN"/>
    <property type="match status" value="1"/>
</dbReference>
<organism evidence="1 2">
    <name type="scientific">Ooceraea biroi</name>
    <name type="common">Clonal raider ant</name>
    <name type="synonym">Cerapachys biroi</name>
    <dbReference type="NCBI Taxonomy" id="2015173"/>
    <lineage>
        <taxon>Eukaryota</taxon>
        <taxon>Metazoa</taxon>
        <taxon>Ecdysozoa</taxon>
        <taxon>Arthropoda</taxon>
        <taxon>Hexapoda</taxon>
        <taxon>Insecta</taxon>
        <taxon>Pterygota</taxon>
        <taxon>Neoptera</taxon>
        <taxon>Endopterygota</taxon>
        <taxon>Hymenoptera</taxon>
        <taxon>Apocrita</taxon>
        <taxon>Aculeata</taxon>
        <taxon>Formicoidea</taxon>
        <taxon>Formicidae</taxon>
        <taxon>Dorylinae</taxon>
        <taxon>Ooceraea</taxon>
    </lineage>
</organism>
<dbReference type="AlphaFoldDB" id="A0A026W9A6"/>